<evidence type="ECO:0000256" key="3">
    <source>
        <dbReference type="ARBA" id="ARBA00023125"/>
    </source>
</evidence>
<dbReference type="InterPro" id="IPR013762">
    <property type="entry name" value="Integrase-like_cat_sf"/>
</dbReference>
<dbReference type="GO" id="GO:0015074">
    <property type="term" value="P:DNA integration"/>
    <property type="evidence" value="ECO:0007669"/>
    <property type="project" value="UniProtKB-KW"/>
</dbReference>
<keyword evidence="2" id="KW-0229">DNA integration</keyword>
<feature type="domain" description="Tyr recombinase" evidence="6">
    <location>
        <begin position="184"/>
        <end position="393"/>
    </location>
</feature>
<reference evidence="8 9" key="1">
    <citation type="submission" date="2020-07" db="EMBL/GenBank/DDBJ databases">
        <authorList>
            <person name="Feng H."/>
        </authorList>
    </citation>
    <scope>NUCLEOTIDE SEQUENCE [LARGE SCALE GENOMIC DNA]</scope>
    <source>
        <strain evidence="9">s-7</strain>
    </source>
</reference>
<dbReference type="Pfam" id="PF14659">
    <property type="entry name" value="Phage_int_SAM_3"/>
    <property type="match status" value="1"/>
</dbReference>
<proteinExistence type="inferred from homology"/>
<evidence type="ECO:0000313" key="8">
    <source>
        <dbReference type="EMBL" id="MBA4547216.1"/>
    </source>
</evidence>
<sequence>MASIKKYYLKKSKEYRYEVYISNGIDPGTKLQKKIHKKGFKSHEEAERFAKIVEGEIASEEYTQKNPKNLTIEKFMDDWINNYKMNVKEGTRIVHRANIKMYINPYIGKYKLDKYTRADHQRFINQLLTKKGLGRTKEGLSVTTAKSINATLSNAFKKAIQLGYIKNNPTTSFVEFPRNPSDKKKVKYYTFDQSELFLEFAKKEKSFIWYPFFLIIFDQGLRKSEALGLQWADIDFSQNTLNINRERLGAAEKGPNKGLIITDDTKTPSGTRSLPMTKRVKKALLTLRNQVIKEFGFLPETDDHEAFIFINTYGKNKGIPIRDRTVNGASHRIEKRASLPHITVHDGRHTFAARTRQAGIPLEDIKDFLGHKDVSTTQVYAHISPEVKKRSMNQLENYIEEQIKKHSN</sequence>
<dbReference type="Gene3D" id="1.10.443.10">
    <property type="entry name" value="Intergrase catalytic core"/>
    <property type="match status" value="1"/>
</dbReference>
<dbReference type="GO" id="GO:0006310">
    <property type="term" value="P:DNA recombination"/>
    <property type="evidence" value="ECO:0007669"/>
    <property type="project" value="UniProtKB-KW"/>
</dbReference>
<dbReference type="InterPro" id="IPR011010">
    <property type="entry name" value="DNA_brk_join_enz"/>
</dbReference>
<evidence type="ECO:0000256" key="4">
    <source>
        <dbReference type="ARBA" id="ARBA00023172"/>
    </source>
</evidence>
<accession>A0A7W2ALR7</accession>
<evidence type="ECO:0000256" key="2">
    <source>
        <dbReference type="ARBA" id="ARBA00022908"/>
    </source>
</evidence>
<protein>
    <submittedName>
        <fullName evidence="8">Site-specific integrase</fullName>
    </submittedName>
</protein>
<comment type="caution">
    <text evidence="8">The sequence shown here is derived from an EMBL/GenBank/DDBJ whole genome shotgun (WGS) entry which is preliminary data.</text>
</comment>
<dbReference type="GO" id="GO:0003677">
    <property type="term" value="F:DNA binding"/>
    <property type="evidence" value="ECO:0007669"/>
    <property type="project" value="UniProtKB-UniRule"/>
</dbReference>
<evidence type="ECO:0000259" key="7">
    <source>
        <dbReference type="PROSITE" id="PS51900"/>
    </source>
</evidence>
<dbReference type="PANTHER" id="PTHR30349">
    <property type="entry name" value="PHAGE INTEGRASE-RELATED"/>
    <property type="match status" value="1"/>
</dbReference>
<keyword evidence="3 5" id="KW-0238">DNA-binding</keyword>
<dbReference type="Pfam" id="PF00589">
    <property type="entry name" value="Phage_integrase"/>
    <property type="match status" value="1"/>
</dbReference>
<dbReference type="CDD" id="cd01189">
    <property type="entry name" value="INT_ICEBs1_C_like"/>
    <property type="match status" value="1"/>
</dbReference>
<dbReference type="Proteomes" id="UP000531895">
    <property type="component" value="Unassembled WGS sequence"/>
</dbReference>
<dbReference type="Gene3D" id="1.10.150.130">
    <property type="match status" value="1"/>
</dbReference>
<feature type="domain" description="Core-binding (CB)" evidence="7">
    <location>
        <begin position="70"/>
        <end position="160"/>
    </location>
</feature>
<dbReference type="Pfam" id="PF14657">
    <property type="entry name" value="Arm-DNA-bind_4"/>
    <property type="match status" value="1"/>
</dbReference>
<dbReference type="PROSITE" id="PS51898">
    <property type="entry name" value="TYR_RECOMBINASE"/>
    <property type="match status" value="1"/>
</dbReference>
<evidence type="ECO:0000259" key="6">
    <source>
        <dbReference type="PROSITE" id="PS51898"/>
    </source>
</evidence>
<evidence type="ECO:0000313" key="9">
    <source>
        <dbReference type="Proteomes" id="UP000531895"/>
    </source>
</evidence>
<gene>
    <name evidence="8" type="ORF">H1Z91_13085</name>
</gene>
<dbReference type="SUPFAM" id="SSF56349">
    <property type="entry name" value="DNA breaking-rejoining enzymes"/>
    <property type="match status" value="1"/>
</dbReference>
<comment type="similarity">
    <text evidence="1">Belongs to the 'phage' integrase family.</text>
</comment>
<dbReference type="EMBL" id="JACEIT010000030">
    <property type="protein sequence ID" value="MBA4547216.1"/>
    <property type="molecule type" value="Genomic_DNA"/>
</dbReference>
<dbReference type="PROSITE" id="PS51900">
    <property type="entry name" value="CB"/>
    <property type="match status" value="1"/>
</dbReference>
<dbReference type="PANTHER" id="PTHR30349:SF64">
    <property type="entry name" value="PROPHAGE INTEGRASE INTD-RELATED"/>
    <property type="match status" value="1"/>
</dbReference>
<evidence type="ECO:0000256" key="5">
    <source>
        <dbReference type="PROSITE-ProRule" id="PRU01248"/>
    </source>
</evidence>
<dbReference type="InterPro" id="IPR002104">
    <property type="entry name" value="Integrase_catalytic"/>
</dbReference>
<dbReference type="InterPro" id="IPR028259">
    <property type="entry name" value="AP2-like_int_N"/>
</dbReference>
<dbReference type="InterPro" id="IPR044068">
    <property type="entry name" value="CB"/>
</dbReference>
<dbReference type="AlphaFoldDB" id="A0A7W2ALR7"/>
<evidence type="ECO:0000256" key="1">
    <source>
        <dbReference type="ARBA" id="ARBA00008857"/>
    </source>
</evidence>
<dbReference type="RefSeq" id="WP_070704344.1">
    <property type="nucleotide sequence ID" value="NZ_BNJW01000030.1"/>
</dbReference>
<dbReference type="InterPro" id="IPR004107">
    <property type="entry name" value="Integrase_SAM-like_N"/>
</dbReference>
<dbReference type="InterPro" id="IPR010998">
    <property type="entry name" value="Integrase_recombinase_N"/>
</dbReference>
<dbReference type="InterPro" id="IPR050090">
    <property type="entry name" value="Tyrosine_recombinase_XerCD"/>
</dbReference>
<organism evidence="8 9">
    <name type="scientific">Enterococcus lactis</name>
    <dbReference type="NCBI Taxonomy" id="357441"/>
    <lineage>
        <taxon>Bacteria</taxon>
        <taxon>Bacillati</taxon>
        <taxon>Bacillota</taxon>
        <taxon>Bacilli</taxon>
        <taxon>Lactobacillales</taxon>
        <taxon>Enterococcaceae</taxon>
        <taxon>Enterococcus</taxon>
    </lineage>
</organism>
<name>A0A7W2ALR7_9ENTE</name>
<keyword evidence="4" id="KW-0233">DNA recombination</keyword>